<comment type="caution">
    <text evidence="1">The sequence shown here is derived from an EMBL/GenBank/DDBJ whole genome shotgun (WGS) entry which is preliminary data.</text>
</comment>
<dbReference type="RefSeq" id="WP_169809805.1">
    <property type="nucleotide sequence ID" value="NZ_FQXL01000005.1"/>
</dbReference>
<protein>
    <submittedName>
        <fullName evidence="1">Uncharacterized protein</fullName>
    </submittedName>
</protein>
<dbReference type="PATRIC" id="fig|1121326.3.peg.3300"/>
<keyword evidence="2" id="KW-1185">Reference proteome</keyword>
<proteinExistence type="predicted"/>
<dbReference type="Proteomes" id="UP000076603">
    <property type="component" value="Unassembled WGS sequence"/>
</dbReference>
<sequence length="52" mass="6094">MSKETMPEGYTFSNLTTEELKSIREAEKQINQQHDSNLYLIAYDKTGRPEQE</sequence>
<accession>A0A168DV73</accession>
<evidence type="ECO:0000313" key="2">
    <source>
        <dbReference type="Proteomes" id="UP000076603"/>
    </source>
</evidence>
<organism evidence="1 2">
    <name type="scientific">Clostridium magnum DSM 2767</name>
    <dbReference type="NCBI Taxonomy" id="1121326"/>
    <lineage>
        <taxon>Bacteria</taxon>
        <taxon>Bacillati</taxon>
        <taxon>Bacillota</taxon>
        <taxon>Clostridia</taxon>
        <taxon>Eubacteriales</taxon>
        <taxon>Clostridiaceae</taxon>
        <taxon>Clostridium</taxon>
    </lineage>
</organism>
<name>A0A168DV73_9CLOT</name>
<gene>
    <name evidence="1" type="ORF">CLMAG_32680</name>
</gene>
<dbReference type="AlphaFoldDB" id="A0A168DV73"/>
<evidence type="ECO:0000313" key="1">
    <source>
        <dbReference type="EMBL" id="KZL91509.1"/>
    </source>
</evidence>
<dbReference type="EMBL" id="LWAE01000003">
    <property type="protein sequence ID" value="KZL91509.1"/>
    <property type="molecule type" value="Genomic_DNA"/>
</dbReference>
<reference evidence="1 2" key="1">
    <citation type="submission" date="2016-04" db="EMBL/GenBank/DDBJ databases">
        <title>Genome sequence of Clostridium magnum DSM 2767.</title>
        <authorList>
            <person name="Poehlein A."/>
            <person name="Uhlig R."/>
            <person name="Fischer R."/>
            <person name="Bahl H."/>
            <person name="Daniel R."/>
        </authorList>
    </citation>
    <scope>NUCLEOTIDE SEQUENCE [LARGE SCALE GENOMIC DNA]</scope>
    <source>
        <strain evidence="1 2">DSM 2767</strain>
    </source>
</reference>